<accession>A0A8J4TI63</accession>
<proteinExistence type="predicted"/>
<feature type="non-terminal residue" evidence="2">
    <location>
        <position position="1"/>
    </location>
</feature>
<dbReference type="EMBL" id="QNUK01000632">
    <property type="protein sequence ID" value="KAF5890944.1"/>
    <property type="molecule type" value="Genomic_DNA"/>
</dbReference>
<reference evidence="2" key="1">
    <citation type="submission" date="2020-07" db="EMBL/GenBank/DDBJ databases">
        <title>Clarias magur genome sequencing, assembly and annotation.</title>
        <authorList>
            <person name="Kushwaha B."/>
            <person name="Kumar R."/>
            <person name="Das P."/>
            <person name="Joshi C.G."/>
            <person name="Kumar D."/>
            <person name="Nagpure N.S."/>
            <person name="Pandey M."/>
            <person name="Agarwal S."/>
            <person name="Srivastava S."/>
            <person name="Singh M."/>
            <person name="Sahoo L."/>
            <person name="Jayasankar P."/>
            <person name="Meher P.K."/>
            <person name="Koringa P.G."/>
            <person name="Iquebal M.A."/>
            <person name="Das S.P."/>
            <person name="Bit A."/>
            <person name="Patnaik S."/>
            <person name="Patel N."/>
            <person name="Shah T.M."/>
            <person name="Hinsu A."/>
            <person name="Jena J.K."/>
        </authorList>
    </citation>
    <scope>NUCLEOTIDE SEQUENCE</scope>
    <source>
        <strain evidence="2">CIFAMagur01</strain>
        <tissue evidence="2">Testis</tissue>
    </source>
</reference>
<evidence type="ECO:0000313" key="2">
    <source>
        <dbReference type="EMBL" id="KAF5890944.1"/>
    </source>
</evidence>
<feature type="compositionally biased region" description="Basic and acidic residues" evidence="1">
    <location>
        <begin position="34"/>
        <end position="51"/>
    </location>
</feature>
<feature type="non-terminal residue" evidence="2">
    <location>
        <position position="51"/>
    </location>
</feature>
<gene>
    <name evidence="2" type="primary">ribH2</name>
    <name evidence="2" type="ORF">DAT39_019353</name>
</gene>
<name>A0A8J4TI63_CLAMG</name>
<keyword evidence="3" id="KW-1185">Reference proteome</keyword>
<sequence length="51" mass="5612">WNSACASPPAALDVPHHGRSVGESGRQGPTLQLQRDEQREQVHHPDVGEHH</sequence>
<comment type="caution">
    <text evidence="2">The sequence shown here is derived from an EMBL/GenBank/DDBJ whole genome shotgun (WGS) entry which is preliminary data.</text>
</comment>
<dbReference type="Proteomes" id="UP000727407">
    <property type="component" value="Unassembled WGS sequence"/>
</dbReference>
<dbReference type="AlphaFoldDB" id="A0A8J4TI63"/>
<protein>
    <submittedName>
        <fullName evidence="2">6,7-dimethyl-8-ribityllumazine synthase 2</fullName>
    </submittedName>
</protein>
<feature type="region of interest" description="Disordered" evidence="1">
    <location>
        <begin position="1"/>
        <end position="51"/>
    </location>
</feature>
<organism evidence="2 3">
    <name type="scientific">Clarias magur</name>
    <name type="common">Asian catfish</name>
    <name type="synonym">Macropteronotus magur</name>
    <dbReference type="NCBI Taxonomy" id="1594786"/>
    <lineage>
        <taxon>Eukaryota</taxon>
        <taxon>Metazoa</taxon>
        <taxon>Chordata</taxon>
        <taxon>Craniata</taxon>
        <taxon>Vertebrata</taxon>
        <taxon>Euteleostomi</taxon>
        <taxon>Actinopterygii</taxon>
        <taxon>Neopterygii</taxon>
        <taxon>Teleostei</taxon>
        <taxon>Ostariophysi</taxon>
        <taxon>Siluriformes</taxon>
        <taxon>Clariidae</taxon>
        <taxon>Clarias</taxon>
    </lineage>
</organism>
<evidence type="ECO:0000313" key="3">
    <source>
        <dbReference type="Proteomes" id="UP000727407"/>
    </source>
</evidence>
<evidence type="ECO:0000256" key="1">
    <source>
        <dbReference type="SAM" id="MobiDB-lite"/>
    </source>
</evidence>